<keyword evidence="2" id="KW-1185">Reference proteome</keyword>
<name>A0A7J7P3E0_9MAGN</name>
<organism evidence="1 2">
    <name type="scientific">Kingdonia uniflora</name>
    <dbReference type="NCBI Taxonomy" id="39325"/>
    <lineage>
        <taxon>Eukaryota</taxon>
        <taxon>Viridiplantae</taxon>
        <taxon>Streptophyta</taxon>
        <taxon>Embryophyta</taxon>
        <taxon>Tracheophyta</taxon>
        <taxon>Spermatophyta</taxon>
        <taxon>Magnoliopsida</taxon>
        <taxon>Ranunculales</taxon>
        <taxon>Circaeasteraceae</taxon>
        <taxon>Kingdonia</taxon>
    </lineage>
</organism>
<evidence type="ECO:0000313" key="2">
    <source>
        <dbReference type="Proteomes" id="UP000541444"/>
    </source>
</evidence>
<accession>A0A7J7P3E0</accession>
<dbReference type="AlphaFoldDB" id="A0A7J7P3E0"/>
<sequence>MKSRFKETTALYPISNSRNVSLEIEKPNWAMILKASRMITKQECYYDYYLLPQLIIAQLDLQVHDRHFFSICRASTLMSNGFIRVDCFGRLNQMRHDVRKDLATYLAAKGAQEITPSLEGQGIQENCASKWGLFAIVSLLRNRSYHGRIRLSRFTRVGGQSLSLVIRLIETLKVDASVDLRYHILEDLWLWGHNILLNAAMIRQGVRVGKDDIHIIEVFNFAQFIKEMLCEVFKCLSGEAFIPFERAINEIGRKLVIQDVIDSGMQAERILKLEDIRLWVGIAIFADFGGMKV</sequence>
<reference evidence="1 2" key="1">
    <citation type="journal article" date="2020" name="IScience">
        <title>Genome Sequencing of the Endangered Kingdonia uniflora (Circaeasteraceae, Ranunculales) Reveals Potential Mechanisms of Evolutionary Specialization.</title>
        <authorList>
            <person name="Sun Y."/>
            <person name="Deng T."/>
            <person name="Zhang A."/>
            <person name="Moore M.J."/>
            <person name="Landis J.B."/>
            <person name="Lin N."/>
            <person name="Zhang H."/>
            <person name="Zhang X."/>
            <person name="Huang J."/>
            <person name="Zhang X."/>
            <person name="Sun H."/>
            <person name="Wang H."/>
        </authorList>
    </citation>
    <scope>NUCLEOTIDE SEQUENCE [LARGE SCALE GENOMIC DNA]</scope>
    <source>
        <strain evidence="1">TB1705</strain>
        <tissue evidence="1">Leaf</tissue>
    </source>
</reference>
<protein>
    <submittedName>
        <fullName evidence="1">Uncharacterized protein</fullName>
    </submittedName>
</protein>
<gene>
    <name evidence="1" type="ORF">GIB67_039784</name>
</gene>
<evidence type="ECO:0000313" key="1">
    <source>
        <dbReference type="EMBL" id="KAF6173833.1"/>
    </source>
</evidence>
<comment type="caution">
    <text evidence="1">The sequence shown here is derived from an EMBL/GenBank/DDBJ whole genome shotgun (WGS) entry which is preliminary data.</text>
</comment>
<dbReference type="EMBL" id="JACGCM010000309">
    <property type="protein sequence ID" value="KAF6173833.1"/>
    <property type="molecule type" value="Genomic_DNA"/>
</dbReference>
<proteinExistence type="predicted"/>
<dbReference type="Proteomes" id="UP000541444">
    <property type="component" value="Unassembled WGS sequence"/>
</dbReference>